<protein>
    <submittedName>
        <fullName evidence="6">Glycogen operon protein</fullName>
    </submittedName>
</protein>
<proteinExistence type="inferred from homology"/>
<evidence type="ECO:0000256" key="3">
    <source>
        <dbReference type="ARBA" id="ARBA00023295"/>
    </source>
</evidence>
<keyword evidence="7" id="KW-1185">Reference proteome</keyword>
<comment type="similarity">
    <text evidence="1">Belongs to the glycosyl hydrolase 13 family.</text>
</comment>
<dbReference type="InterPro" id="IPR006047">
    <property type="entry name" value="GH13_cat_dom"/>
</dbReference>
<dbReference type="Gene3D" id="2.60.40.10">
    <property type="entry name" value="Immunoglobulins"/>
    <property type="match status" value="1"/>
</dbReference>
<dbReference type="GO" id="GO:0004135">
    <property type="term" value="F:amylo-alpha-1,6-glucosidase activity"/>
    <property type="evidence" value="ECO:0007669"/>
    <property type="project" value="InterPro"/>
</dbReference>
<evidence type="ECO:0000313" key="6">
    <source>
        <dbReference type="EMBL" id="SJZ96313.1"/>
    </source>
</evidence>
<gene>
    <name evidence="6" type="ORF">SAMN05428963_104235</name>
</gene>
<dbReference type="SUPFAM" id="SSF51011">
    <property type="entry name" value="Glycosyl hydrolase domain"/>
    <property type="match status" value="1"/>
</dbReference>
<dbReference type="SMART" id="SM00642">
    <property type="entry name" value="Aamy"/>
    <property type="match status" value="1"/>
</dbReference>
<dbReference type="InterPro" id="IPR044505">
    <property type="entry name" value="GlgX_Isoamylase_N_E_set"/>
</dbReference>
<dbReference type="InterPro" id="IPR013783">
    <property type="entry name" value="Ig-like_fold"/>
</dbReference>
<dbReference type="Proteomes" id="UP000190135">
    <property type="component" value="Unassembled WGS sequence"/>
</dbReference>
<reference evidence="6 7" key="1">
    <citation type="submission" date="2017-02" db="EMBL/GenBank/DDBJ databases">
        <authorList>
            <person name="Peterson S.W."/>
        </authorList>
    </citation>
    <scope>NUCLEOTIDE SEQUENCE [LARGE SCALE GENOMIC DNA]</scope>
    <source>
        <strain evidence="6 7">USBA 369</strain>
    </source>
</reference>
<organism evidence="6 7">
    <name type="scientific">Consotaella salsifontis</name>
    <dbReference type="NCBI Taxonomy" id="1365950"/>
    <lineage>
        <taxon>Bacteria</taxon>
        <taxon>Pseudomonadati</taxon>
        <taxon>Pseudomonadota</taxon>
        <taxon>Alphaproteobacteria</taxon>
        <taxon>Hyphomicrobiales</taxon>
        <taxon>Aurantimonadaceae</taxon>
        <taxon>Consotaella</taxon>
    </lineage>
</organism>
<evidence type="ECO:0000256" key="2">
    <source>
        <dbReference type="ARBA" id="ARBA00022801"/>
    </source>
</evidence>
<dbReference type="InterPro" id="IPR011837">
    <property type="entry name" value="Glycogen_debranch_GlgX"/>
</dbReference>
<dbReference type="GO" id="GO:0005980">
    <property type="term" value="P:glycogen catabolic process"/>
    <property type="evidence" value="ECO:0007669"/>
    <property type="project" value="InterPro"/>
</dbReference>
<dbReference type="AlphaFoldDB" id="A0A1T4PXT9"/>
<dbReference type="STRING" id="1365950.SAMN05428963_104235"/>
<dbReference type="SUPFAM" id="SSF81296">
    <property type="entry name" value="E set domains"/>
    <property type="match status" value="1"/>
</dbReference>
<dbReference type="CDD" id="cd02856">
    <property type="entry name" value="E_set_GDE_Isoamylase_N"/>
    <property type="match status" value="1"/>
</dbReference>
<feature type="region of interest" description="Disordered" evidence="4">
    <location>
        <begin position="458"/>
        <end position="478"/>
    </location>
</feature>
<keyword evidence="2" id="KW-0378">Hydrolase</keyword>
<accession>A0A1T4PXT9</accession>
<evidence type="ECO:0000313" key="7">
    <source>
        <dbReference type="Proteomes" id="UP000190135"/>
    </source>
</evidence>
<dbReference type="NCBIfam" id="TIGR02100">
    <property type="entry name" value="glgX_debranch"/>
    <property type="match status" value="1"/>
</dbReference>
<dbReference type="Pfam" id="PF02922">
    <property type="entry name" value="CBM_48"/>
    <property type="match status" value="1"/>
</dbReference>
<name>A0A1T4PXT9_9HYPH</name>
<dbReference type="SUPFAM" id="SSF51445">
    <property type="entry name" value="(Trans)glycosidases"/>
    <property type="match status" value="1"/>
</dbReference>
<dbReference type="InterPro" id="IPR017853">
    <property type="entry name" value="GH"/>
</dbReference>
<keyword evidence="3" id="KW-0326">Glycosidase</keyword>
<dbReference type="InterPro" id="IPR013780">
    <property type="entry name" value="Glyco_hydro_b"/>
</dbReference>
<evidence type="ECO:0000256" key="4">
    <source>
        <dbReference type="SAM" id="MobiDB-lite"/>
    </source>
</evidence>
<dbReference type="CDD" id="cd11326">
    <property type="entry name" value="AmyAc_Glg_debranch"/>
    <property type="match status" value="1"/>
</dbReference>
<dbReference type="Gene3D" id="3.20.20.80">
    <property type="entry name" value="Glycosidases"/>
    <property type="match status" value="1"/>
</dbReference>
<evidence type="ECO:0000259" key="5">
    <source>
        <dbReference type="SMART" id="SM00642"/>
    </source>
</evidence>
<evidence type="ECO:0000256" key="1">
    <source>
        <dbReference type="ARBA" id="ARBA00008061"/>
    </source>
</evidence>
<dbReference type="InterPro" id="IPR014756">
    <property type="entry name" value="Ig_E-set"/>
</dbReference>
<dbReference type="EMBL" id="FUXL01000004">
    <property type="protein sequence ID" value="SJZ96313.1"/>
    <property type="molecule type" value="Genomic_DNA"/>
</dbReference>
<sequence>MDELTAERGAPAALGATVHDDGIEFAVYSENADDIYLCLFSATDITESRRFRLPGRQGGVCYGFAPGLQPGTRYGFRAKGPYQPTEGHRFDFSKLLVDPYARALDRPFVYSPALATAPEEQLDSAPFVPRALAVSPSPDARPLPFRAPGFTYELLVKGFSQRNPGVSAEKRGTLAALAEPAVLDHFARIGIDTIELMPIAAWLGERHLHQLGLSNVWGYNPITHMAPDPRLAPGGLAEVRRVVEALHARGIRVLLDVVFNHSGEADETGPTVCFRGLDNKLYYRTPPDNPGLLINDTGCGNTFAVDRPPVARYFVDVLRSWVETTGIDGFRYDLATVLGRLPDGFSIEAPFFRMVAADPVLKDRIHVAEPWDIGPGGYQVGSFPPSWFEWQDRFRDDVRRFWRGDAGLVGTLATRIAGSADIYDRGGRKPSAGFNFVAAHDGFSLADLTAYVEKHNRANGENNRDGHNDNHSWNHGVEGETKDPAIVEARRRDVRAMMATVLLARGTPMIVAGDEFGRSQKGNNNGYCQDNETVWLDWAKADEKLIAFTGRLAALRKRYPALSLDRFLTGAPIDGDGVPDVVWLKEDGKPLAVADWTAPDRRFLGMALHAPASDPVAGHNRVLVYFNAAPGDARVRLPLPGPTGIYRLALSSDAPDLAPRVVDHRADFVVRGRSVAVLIEENVSPA</sequence>
<feature type="domain" description="Glycosyl hydrolase family 13 catalytic" evidence="5">
    <location>
        <begin position="153"/>
        <end position="556"/>
    </location>
</feature>
<dbReference type="PANTHER" id="PTHR43002">
    <property type="entry name" value="GLYCOGEN DEBRANCHING ENZYME"/>
    <property type="match status" value="1"/>
</dbReference>
<dbReference type="RefSeq" id="WP_245318888.1">
    <property type="nucleotide sequence ID" value="NZ_FUXL01000004.1"/>
</dbReference>
<dbReference type="InterPro" id="IPR004193">
    <property type="entry name" value="Glyco_hydro_13_N"/>
</dbReference>
<dbReference type="Gene3D" id="2.60.40.1180">
    <property type="entry name" value="Golgi alpha-mannosidase II"/>
    <property type="match status" value="1"/>
</dbReference>